<feature type="coiled-coil region" evidence="4">
    <location>
        <begin position="819"/>
        <end position="867"/>
    </location>
</feature>
<evidence type="ECO:0000259" key="5">
    <source>
        <dbReference type="Pfam" id="PF13476"/>
    </source>
</evidence>
<comment type="subunit">
    <text evidence="2">Heterodimer of SbcC and SbcD.</text>
</comment>
<dbReference type="GO" id="GO:0016887">
    <property type="term" value="F:ATP hydrolysis activity"/>
    <property type="evidence" value="ECO:0007669"/>
    <property type="project" value="InterPro"/>
</dbReference>
<evidence type="ECO:0000256" key="2">
    <source>
        <dbReference type="ARBA" id="ARBA00011322"/>
    </source>
</evidence>
<dbReference type="PANTHER" id="PTHR32114:SF2">
    <property type="entry name" value="ABC TRANSPORTER ABCH.3"/>
    <property type="match status" value="1"/>
</dbReference>
<feature type="domain" description="Rad50/SbcC-type AAA" evidence="5">
    <location>
        <begin position="5"/>
        <end position="188"/>
    </location>
</feature>
<comment type="caution">
    <text evidence="6">The sequence shown here is derived from an EMBL/GenBank/DDBJ whole genome shotgun (WGS) entry which is preliminary data.</text>
</comment>
<feature type="coiled-coil region" evidence="4">
    <location>
        <begin position="1052"/>
        <end position="1079"/>
    </location>
</feature>
<dbReference type="SUPFAM" id="SSF52540">
    <property type="entry name" value="P-loop containing nucleoside triphosphate hydrolases"/>
    <property type="match status" value="1"/>
</dbReference>
<dbReference type="OrthoDB" id="9795626at2"/>
<evidence type="ECO:0000256" key="1">
    <source>
        <dbReference type="ARBA" id="ARBA00006930"/>
    </source>
</evidence>
<proteinExistence type="inferred from homology"/>
<dbReference type="InterPro" id="IPR038729">
    <property type="entry name" value="Rad50/SbcC_AAA"/>
</dbReference>
<dbReference type="GO" id="GO:0006302">
    <property type="term" value="P:double-strand break repair"/>
    <property type="evidence" value="ECO:0007669"/>
    <property type="project" value="InterPro"/>
</dbReference>
<comment type="similarity">
    <text evidence="1">Belongs to the SMC family. SbcC subfamily.</text>
</comment>
<dbReference type="Pfam" id="PF13476">
    <property type="entry name" value="AAA_23"/>
    <property type="match status" value="1"/>
</dbReference>
<gene>
    <name evidence="6" type="ORF">ATW55_01455</name>
</gene>
<dbReference type="PANTHER" id="PTHR32114">
    <property type="entry name" value="ABC TRANSPORTER ABCH.3"/>
    <property type="match status" value="1"/>
</dbReference>
<protein>
    <recommendedName>
        <fullName evidence="3">Nuclease SbcCD subunit C</fullName>
    </recommendedName>
</protein>
<evidence type="ECO:0000313" key="7">
    <source>
        <dbReference type="Proteomes" id="UP000053557"/>
    </source>
</evidence>
<accession>A0A117SXY3</accession>
<evidence type="ECO:0000256" key="3">
    <source>
        <dbReference type="ARBA" id="ARBA00013368"/>
    </source>
</evidence>
<sequence>MRPRSLSIRGLHSFREKQVIDFDALTEAGIFGIFGPTGSGKSTILDALTLALYGRVERAGASIQGIIHQMEKQMEVNFTFSVGRAREEMTYEVERLYQVQASGGVSLQSCRVFALETDVDGCVGKLPLAEGRAAVDAQVRQILGLSMHDFTRAVVLPQGKFAEFLQLKGKERNEMIERLFGLERFGRNLFELIKSHLVRESNTLSQHLAGLAELADATEDAVAGAQKERLAALATLEQCDAAYRKVSGDYENARAQWQLQTNYERACLHVKAHEERQTEIDELRAVVERSQRAELVWPFVEARITACQKRDEEAARFADANRKDQAARQLRDAENCALEEARRKRQADEPEGLMLLGALDVGRNKEKEREREAQRLFVLHKQRAHASREAEEVRAEALAQEEALQGTREREKACEWLAQSCYVTRERRAAVERSARAYERWSAAVAAFAQACKEHERGQAYAKQVETEYAETWRAQQALLAEDMALEERLIALQENFTQEAEERERGVWIAALRVNGEQLRDAEERYGEAAARVRAVKEHHARAVIAEELARRAFDAAREVHEALQDARKERTHTDRRALFAQAANELRTGEPCPVCGSLYHPHLAQEDVIDCDDDEQMLLSDLHCHELDARAAFEQTRDAHDQARLVLNTTEAEYQLVMSYEADCTQVWEASWRRLVSCFEAGGPSESLQAKVSQIFADGVPKRASEFFRGYETLVKTTERMRKEREQRESEWLDLRAVRETRQEALSQYATRLATLQERRATIFERLTEWAARQAEAKRECDDATEQWQAAALSSGVDGTLGEKEAALAVLRLRETLLDDEKRSEHARREAAELRAESEARQVSLDALRKKLAACETQLESVASECVSAEQHVERLGRELAELTGGISIAEKIDEVNALLTGLREQEEAAHRRFEEAGTFAKEAQRIREMVSVKLNLAEDEVCRASEGLAQALCEVGFRDETEVRQAKRTAHEREALETDIRVFEDERLRLRSIAAELASKMGQTRVSEQVWQEICTAREETERRFEAAKRLWIEKEKQERDTLLRHERYVELNALRKEAELRVQQLESLKTLLTGNRFVEYMAREQMKQVAAVATQRLSVLTRGRYGLELEGDGSFVMRDDHHGGLRRSVSTLSGGETFLTSLALALALSAQIQLRGHHPLSFFFLDEGFGTLDQERLDIVISALERLHMDELSIGLISHVPELRDRMARRLIVVPAEPAGRGTRVTLERA</sequence>
<dbReference type="InterPro" id="IPR027417">
    <property type="entry name" value="P-loop_NTPase"/>
</dbReference>
<name>A0A117SXY3_9BACL</name>
<dbReference type="AlphaFoldDB" id="A0A117SXY3"/>
<organism evidence="6 7">
    <name type="scientific">Ferroacidibacillus organovorans</name>
    <dbReference type="NCBI Taxonomy" id="1765683"/>
    <lineage>
        <taxon>Bacteria</taxon>
        <taxon>Bacillati</taxon>
        <taxon>Bacillota</taxon>
        <taxon>Bacilli</taxon>
        <taxon>Bacillales</taxon>
        <taxon>Alicyclobacillaceae</taxon>
        <taxon>Ferroacidibacillus</taxon>
    </lineage>
</organism>
<keyword evidence="7" id="KW-1185">Reference proteome</keyword>
<feature type="coiled-coil region" evidence="4">
    <location>
        <begin position="383"/>
        <end position="410"/>
    </location>
</feature>
<keyword evidence="4" id="KW-0175">Coiled coil</keyword>
<evidence type="ECO:0000313" key="6">
    <source>
        <dbReference type="EMBL" id="KUO96063.1"/>
    </source>
</evidence>
<evidence type="ECO:0000256" key="4">
    <source>
        <dbReference type="SAM" id="Coils"/>
    </source>
</evidence>
<dbReference type="RefSeq" id="WP_067715054.1">
    <property type="nucleotide sequence ID" value="NZ_LPVJ01000029.1"/>
</dbReference>
<dbReference type="Pfam" id="PF13558">
    <property type="entry name" value="SbcC_Walker_B"/>
    <property type="match status" value="1"/>
</dbReference>
<dbReference type="Proteomes" id="UP000053557">
    <property type="component" value="Unassembled WGS sequence"/>
</dbReference>
<reference evidence="6 7" key="1">
    <citation type="submission" date="2015-12" db="EMBL/GenBank/DDBJ databases">
        <title>Draft genome sequence of Acidibacillus ferrooxidans ITV001, isolated from a chalcopyrite acid mine drainage site in Brazil.</title>
        <authorList>
            <person name="Dall'Agnol H."/>
            <person name="Nancucheo I."/>
            <person name="Johnson B."/>
            <person name="Oliveira R."/>
            <person name="Leite L."/>
            <person name="Pylro V."/>
            <person name="Nunes G.L."/>
            <person name="Tzotzos G."/>
            <person name="Fernandes G.R."/>
            <person name="Dutra J."/>
            <person name="Orellana S.C."/>
            <person name="Oliveira G."/>
        </authorList>
    </citation>
    <scope>NUCLEOTIDE SEQUENCE [LARGE SCALE GENOMIC DNA]</scope>
    <source>
        <strain evidence="7">ITV01</strain>
    </source>
</reference>
<dbReference type="Gene3D" id="3.40.50.300">
    <property type="entry name" value="P-loop containing nucleotide triphosphate hydrolases"/>
    <property type="match status" value="2"/>
</dbReference>
<dbReference type="EMBL" id="LPVJ01000029">
    <property type="protein sequence ID" value="KUO96063.1"/>
    <property type="molecule type" value="Genomic_DNA"/>
</dbReference>